<dbReference type="EMBL" id="JBHRTA010000043">
    <property type="protein sequence ID" value="MFC3199483.1"/>
    <property type="molecule type" value="Genomic_DNA"/>
</dbReference>
<keyword evidence="2" id="KW-1185">Reference proteome</keyword>
<evidence type="ECO:0000313" key="2">
    <source>
        <dbReference type="Proteomes" id="UP001595526"/>
    </source>
</evidence>
<evidence type="ECO:0000313" key="1">
    <source>
        <dbReference type="EMBL" id="MFC3199483.1"/>
    </source>
</evidence>
<organism evidence="1 2">
    <name type="scientific">Parapedobacter deserti</name>
    <dbReference type="NCBI Taxonomy" id="1912957"/>
    <lineage>
        <taxon>Bacteria</taxon>
        <taxon>Pseudomonadati</taxon>
        <taxon>Bacteroidota</taxon>
        <taxon>Sphingobacteriia</taxon>
        <taxon>Sphingobacteriales</taxon>
        <taxon>Sphingobacteriaceae</taxon>
        <taxon>Parapedobacter</taxon>
    </lineage>
</organism>
<dbReference type="Proteomes" id="UP001595526">
    <property type="component" value="Unassembled WGS sequence"/>
</dbReference>
<comment type="caution">
    <text evidence="1">The sequence shown here is derived from an EMBL/GenBank/DDBJ whole genome shotgun (WGS) entry which is preliminary data.</text>
</comment>
<reference evidence="2" key="1">
    <citation type="journal article" date="2019" name="Int. J. Syst. Evol. Microbiol.">
        <title>The Global Catalogue of Microorganisms (GCM) 10K type strain sequencing project: providing services to taxonomists for standard genome sequencing and annotation.</title>
        <authorList>
            <consortium name="The Broad Institute Genomics Platform"/>
            <consortium name="The Broad Institute Genome Sequencing Center for Infectious Disease"/>
            <person name="Wu L."/>
            <person name="Ma J."/>
        </authorList>
    </citation>
    <scope>NUCLEOTIDE SEQUENCE [LARGE SCALE GENOMIC DNA]</scope>
    <source>
        <strain evidence="2">KCTC 52416</strain>
    </source>
</reference>
<proteinExistence type="predicted"/>
<sequence>TYFAAADNGICESTTRTPVTLSITASPVLDDMEDVSACGVFTLPEISGTGLSGNQAYYTAPNAGGTKYLPGDELSTVGTTTLYVYDESGAVANCAGSLSVTANTEYSKADFDEMANQNTVMQFPRAINPAFWSGTGTQVIDYNAADPIVDGQTYPTVIGKVNIADTDNCFGTDVFISADVTVRNDGPGDGFGGVGYVAIINTATNTRLFQTSMPMSPAAG</sequence>
<feature type="non-terminal residue" evidence="1">
    <location>
        <position position="1"/>
    </location>
</feature>
<gene>
    <name evidence="1" type="ORF">ACFOET_17810</name>
</gene>
<protein>
    <recommendedName>
        <fullName evidence="3">HYR domain-containing protein</fullName>
    </recommendedName>
</protein>
<dbReference type="RefSeq" id="WP_379025161.1">
    <property type="nucleotide sequence ID" value="NZ_JBHRTA010000043.1"/>
</dbReference>
<accession>A0ABV7JRH8</accession>
<feature type="non-terminal residue" evidence="1">
    <location>
        <position position="220"/>
    </location>
</feature>
<evidence type="ECO:0008006" key="3">
    <source>
        <dbReference type="Google" id="ProtNLM"/>
    </source>
</evidence>
<name>A0ABV7JRH8_9SPHI</name>